<dbReference type="GO" id="GO:0016887">
    <property type="term" value="F:ATP hydrolysis activity"/>
    <property type="evidence" value="ECO:0007669"/>
    <property type="project" value="InterPro"/>
</dbReference>
<evidence type="ECO:0000313" key="16">
    <source>
        <dbReference type="EMBL" id="KDQ19609.1"/>
    </source>
</evidence>
<keyword evidence="10" id="KW-0472">Membrane</keyword>
<evidence type="ECO:0000256" key="6">
    <source>
        <dbReference type="ARBA" id="ARBA00022801"/>
    </source>
</evidence>
<keyword evidence="5" id="KW-0999">Mitochondrion inner membrane</keyword>
<dbReference type="InterPro" id="IPR003593">
    <property type="entry name" value="AAA+_ATPase"/>
</dbReference>
<proteinExistence type="inferred from homology"/>
<dbReference type="GO" id="GO:0005524">
    <property type="term" value="F:ATP binding"/>
    <property type="evidence" value="ECO:0007669"/>
    <property type="project" value="UniProtKB-KW"/>
</dbReference>
<evidence type="ECO:0000256" key="13">
    <source>
        <dbReference type="SAM" id="MobiDB-lite"/>
    </source>
</evidence>
<evidence type="ECO:0000256" key="1">
    <source>
        <dbReference type="ARBA" id="ARBA00004434"/>
    </source>
</evidence>
<feature type="region of interest" description="Disordered" evidence="13">
    <location>
        <begin position="510"/>
        <end position="586"/>
    </location>
</feature>
<feature type="compositionally biased region" description="Low complexity" evidence="13">
    <location>
        <begin position="326"/>
        <end position="346"/>
    </location>
</feature>
<dbReference type="PROSITE" id="PS00674">
    <property type="entry name" value="AAA"/>
    <property type="match status" value="1"/>
</dbReference>
<evidence type="ECO:0000256" key="9">
    <source>
        <dbReference type="ARBA" id="ARBA00023128"/>
    </source>
</evidence>
<accession>A0A067MVG5</accession>
<dbReference type="Gene3D" id="3.40.50.300">
    <property type="entry name" value="P-loop containing nucleotide triphosphate hydrolases"/>
    <property type="match status" value="1"/>
</dbReference>
<feature type="domain" description="AAA+ ATPase" evidence="14">
    <location>
        <begin position="244"/>
        <end position="399"/>
    </location>
</feature>
<evidence type="ECO:0000259" key="14">
    <source>
        <dbReference type="SMART" id="SM00382"/>
    </source>
</evidence>
<keyword evidence="6" id="KW-0378">Hydrolase</keyword>
<organism evidence="16 17">
    <name type="scientific">Botryobasidium botryosum (strain FD-172 SS1)</name>
    <dbReference type="NCBI Taxonomy" id="930990"/>
    <lineage>
        <taxon>Eukaryota</taxon>
        <taxon>Fungi</taxon>
        <taxon>Dikarya</taxon>
        <taxon>Basidiomycota</taxon>
        <taxon>Agaricomycotina</taxon>
        <taxon>Agaricomycetes</taxon>
        <taxon>Cantharellales</taxon>
        <taxon>Botryobasidiaceae</taxon>
        <taxon>Botryobasidium</taxon>
    </lineage>
</organism>
<feature type="compositionally biased region" description="Basic residues" evidence="13">
    <location>
        <begin position="562"/>
        <end position="586"/>
    </location>
</feature>
<keyword evidence="3" id="KW-0812">Transmembrane</keyword>
<dbReference type="InterPro" id="IPR057495">
    <property type="entry name" value="AAA_lid_BCS1"/>
</dbReference>
<evidence type="ECO:0000256" key="10">
    <source>
        <dbReference type="ARBA" id="ARBA00023136"/>
    </source>
</evidence>
<keyword evidence="7 12" id="KW-0067">ATP-binding</keyword>
<dbReference type="Pfam" id="PF00004">
    <property type="entry name" value="AAA"/>
    <property type="match status" value="1"/>
</dbReference>
<dbReference type="InParanoid" id="A0A067MVG5"/>
<dbReference type="InterPro" id="IPR003960">
    <property type="entry name" value="ATPase_AAA_CS"/>
</dbReference>
<keyword evidence="9" id="KW-0496">Mitochondrion</keyword>
<dbReference type="Pfam" id="PF08740">
    <property type="entry name" value="BCS1_N"/>
    <property type="match status" value="1"/>
</dbReference>
<dbReference type="InterPro" id="IPR014851">
    <property type="entry name" value="BCS1_N"/>
</dbReference>
<dbReference type="InterPro" id="IPR003959">
    <property type="entry name" value="ATPase_AAA_core"/>
</dbReference>
<sequence length="586" mass="65970">MEALKSIISQSAIRDTAKLVVIGGTVETARRASVSAWNSFVDSFFLTAHFGQEDYPYDWIMHWLAKQPSWSQSREFEITTRDSTGRGGVNALCEEEEEVDVDLLDDDDQLVHGKRKRQVAFMPSLNTTHHVFYHGHWLRITRSMRTTEYGPSEELKISVVARNNSILKKLVLQAKREYEADMDDRVNIYLADHRRFGGWRFNGSRQKRPMSSIVLEPGVKDMLLADAQDFLRSEYWYGERGIPFRRGYLLHGVPGSGKTSLIHAMAGELGLDIYVISLSAKGMSDTTLSTLMSRVPPRCIVLLEDLDAAFTRGVSRDAKSTGIPRAGSSSTATTATPAATTEAPDPNTLSLSGLLNSLDGVAAAEGRLLFATTNHIERLDPALSRPGRMDVWVDFKHASKWQAEGIFKNFFPCKPKNSAAEGTKVETKPSPKNAIGKGGKNAIVVPILDEEEIAVLAAQFAAHIPENELSVAGLQGYLLRNKTRPREAVAEVEAWVIKERELKIRLQKEKEEREAKEKLEKEEAEKKAKREAAQQRLRPKKQPRLRPLLQSPRRAVRSSLLRQRRQRLPSRKPRARHHPRKSLMTR</sequence>
<feature type="compositionally biased region" description="Low complexity" evidence="13">
    <location>
        <begin position="545"/>
        <end position="561"/>
    </location>
</feature>
<dbReference type="Pfam" id="PF25426">
    <property type="entry name" value="AAA_lid_BCS1"/>
    <property type="match status" value="1"/>
</dbReference>
<name>A0A067MVG5_BOTB1</name>
<comment type="similarity">
    <text evidence="2">Belongs to the AAA ATPase family. BCS1 subfamily.</text>
</comment>
<evidence type="ECO:0000256" key="8">
    <source>
        <dbReference type="ARBA" id="ARBA00022989"/>
    </source>
</evidence>
<feature type="region of interest" description="Disordered" evidence="13">
    <location>
        <begin position="318"/>
        <end position="346"/>
    </location>
</feature>
<evidence type="ECO:0000256" key="4">
    <source>
        <dbReference type="ARBA" id="ARBA00022741"/>
    </source>
</evidence>
<reference evidence="17" key="1">
    <citation type="journal article" date="2014" name="Proc. Natl. Acad. Sci. U.S.A.">
        <title>Extensive sampling of basidiomycete genomes demonstrates inadequacy of the white-rot/brown-rot paradigm for wood decay fungi.</title>
        <authorList>
            <person name="Riley R."/>
            <person name="Salamov A.A."/>
            <person name="Brown D.W."/>
            <person name="Nagy L.G."/>
            <person name="Floudas D."/>
            <person name="Held B.W."/>
            <person name="Levasseur A."/>
            <person name="Lombard V."/>
            <person name="Morin E."/>
            <person name="Otillar R."/>
            <person name="Lindquist E.A."/>
            <person name="Sun H."/>
            <person name="LaButti K.M."/>
            <person name="Schmutz J."/>
            <person name="Jabbour D."/>
            <person name="Luo H."/>
            <person name="Baker S.E."/>
            <person name="Pisabarro A.G."/>
            <person name="Walton J.D."/>
            <person name="Blanchette R.A."/>
            <person name="Henrissat B."/>
            <person name="Martin F."/>
            <person name="Cullen D."/>
            <person name="Hibbett D.S."/>
            <person name="Grigoriev I.V."/>
        </authorList>
    </citation>
    <scope>NUCLEOTIDE SEQUENCE [LARGE SCALE GENOMIC DNA]</scope>
    <source>
        <strain evidence="17">FD-172 SS1</strain>
    </source>
</reference>
<protein>
    <recommendedName>
        <fullName evidence="18">AAA+ ATPase domain-containing protein</fullName>
    </recommendedName>
</protein>
<evidence type="ECO:0000256" key="7">
    <source>
        <dbReference type="ARBA" id="ARBA00022840"/>
    </source>
</evidence>
<dbReference type="HOGENOM" id="CLU_010189_3_1_1"/>
<gene>
    <name evidence="16" type="ORF">BOTBODRAFT_444023</name>
</gene>
<dbReference type="InterPro" id="IPR027417">
    <property type="entry name" value="P-loop_NTPase"/>
</dbReference>
<evidence type="ECO:0000256" key="2">
    <source>
        <dbReference type="ARBA" id="ARBA00007448"/>
    </source>
</evidence>
<dbReference type="Proteomes" id="UP000027195">
    <property type="component" value="Unassembled WGS sequence"/>
</dbReference>
<feature type="domain" description="BCS1 N-terminal" evidence="15">
    <location>
        <begin position="20"/>
        <end position="213"/>
    </location>
</feature>
<evidence type="ECO:0000256" key="3">
    <source>
        <dbReference type="ARBA" id="ARBA00022692"/>
    </source>
</evidence>
<keyword evidence="8" id="KW-1133">Transmembrane helix</keyword>
<dbReference type="SMART" id="SM00382">
    <property type="entry name" value="AAA"/>
    <property type="match status" value="1"/>
</dbReference>
<evidence type="ECO:0000313" key="17">
    <source>
        <dbReference type="Proteomes" id="UP000027195"/>
    </source>
</evidence>
<comment type="catalytic activity">
    <reaction evidence="11">
        <text>ATP + H2O = ADP + phosphate + H(+)</text>
        <dbReference type="Rhea" id="RHEA:13065"/>
        <dbReference type="ChEBI" id="CHEBI:15377"/>
        <dbReference type="ChEBI" id="CHEBI:15378"/>
        <dbReference type="ChEBI" id="CHEBI:30616"/>
        <dbReference type="ChEBI" id="CHEBI:43474"/>
        <dbReference type="ChEBI" id="CHEBI:456216"/>
    </reaction>
    <physiologicalReaction direction="left-to-right" evidence="11">
        <dbReference type="Rhea" id="RHEA:13066"/>
    </physiologicalReaction>
</comment>
<dbReference type="InterPro" id="IPR050747">
    <property type="entry name" value="Mitochondrial_chaperone_BCS1"/>
</dbReference>
<dbReference type="PANTHER" id="PTHR23070">
    <property type="entry name" value="BCS1 AAA-TYPE ATPASE"/>
    <property type="match status" value="1"/>
</dbReference>
<dbReference type="EMBL" id="KL198019">
    <property type="protein sequence ID" value="KDQ19609.1"/>
    <property type="molecule type" value="Genomic_DNA"/>
</dbReference>
<comment type="subcellular location">
    <subcellularLocation>
        <location evidence="1">Mitochondrion inner membrane</location>
        <topology evidence="1">Single-pass membrane protein</topology>
    </subcellularLocation>
</comment>
<keyword evidence="4 12" id="KW-0547">Nucleotide-binding</keyword>
<dbReference type="SUPFAM" id="SSF52540">
    <property type="entry name" value="P-loop containing nucleoside triphosphate hydrolases"/>
    <property type="match status" value="1"/>
</dbReference>
<dbReference type="SMART" id="SM01024">
    <property type="entry name" value="BCS1_N"/>
    <property type="match status" value="1"/>
</dbReference>
<evidence type="ECO:0000256" key="5">
    <source>
        <dbReference type="ARBA" id="ARBA00022792"/>
    </source>
</evidence>
<dbReference type="STRING" id="930990.A0A067MVG5"/>
<dbReference type="GO" id="GO:0005743">
    <property type="term" value="C:mitochondrial inner membrane"/>
    <property type="evidence" value="ECO:0007669"/>
    <property type="project" value="UniProtKB-SubCell"/>
</dbReference>
<dbReference type="OrthoDB" id="10251412at2759"/>
<evidence type="ECO:0008006" key="18">
    <source>
        <dbReference type="Google" id="ProtNLM"/>
    </source>
</evidence>
<evidence type="ECO:0000256" key="12">
    <source>
        <dbReference type="RuleBase" id="RU003651"/>
    </source>
</evidence>
<dbReference type="AlphaFoldDB" id="A0A067MVG5"/>
<feature type="compositionally biased region" description="Basic and acidic residues" evidence="13">
    <location>
        <begin position="510"/>
        <end position="533"/>
    </location>
</feature>
<keyword evidence="17" id="KW-1185">Reference proteome</keyword>
<evidence type="ECO:0000259" key="15">
    <source>
        <dbReference type="SMART" id="SM01024"/>
    </source>
</evidence>
<evidence type="ECO:0000256" key="11">
    <source>
        <dbReference type="ARBA" id="ARBA00048778"/>
    </source>
</evidence>